<keyword evidence="5" id="KW-0539">Nucleus</keyword>
<dbReference type="InterPro" id="IPR001138">
    <property type="entry name" value="Zn2Cys6_DnaBD"/>
</dbReference>
<evidence type="ECO:0000259" key="7">
    <source>
        <dbReference type="PROSITE" id="PS00463"/>
    </source>
</evidence>
<dbReference type="PROSITE" id="PS00463">
    <property type="entry name" value="ZN2_CY6_FUNGAL_1"/>
    <property type="match status" value="1"/>
</dbReference>
<feature type="compositionally biased region" description="Polar residues" evidence="6">
    <location>
        <begin position="92"/>
        <end position="105"/>
    </location>
</feature>
<name>A0A8H7NHR4_BIOOC</name>
<evidence type="ECO:0000256" key="1">
    <source>
        <dbReference type="ARBA" id="ARBA00004123"/>
    </source>
</evidence>
<evidence type="ECO:0000313" key="9">
    <source>
        <dbReference type="Proteomes" id="UP000616885"/>
    </source>
</evidence>
<gene>
    <name evidence="8" type="ORF">IM811_011286</name>
</gene>
<dbReference type="Gene3D" id="4.10.240.10">
    <property type="entry name" value="Zn(2)-C6 fungal-type DNA-binding domain"/>
    <property type="match status" value="1"/>
</dbReference>
<dbReference type="GO" id="GO:0000976">
    <property type="term" value="F:transcription cis-regulatory region binding"/>
    <property type="evidence" value="ECO:0007669"/>
    <property type="project" value="TreeGrafter"/>
</dbReference>
<keyword evidence="2" id="KW-0805">Transcription regulation</keyword>
<dbReference type="GO" id="GO:0000981">
    <property type="term" value="F:DNA-binding transcription factor activity, RNA polymerase II-specific"/>
    <property type="evidence" value="ECO:0007669"/>
    <property type="project" value="InterPro"/>
</dbReference>
<keyword evidence="3" id="KW-0238">DNA-binding</keyword>
<evidence type="ECO:0000256" key="3">
    <source>
        <dbReference type="ARBA" id="ARBA00023125"/>
    </source>
</evidence>
<dbReference type="PANTHER" id="PTHR31845:SF10">
    <property type="entry name" value="ZN(II)2CYS6 TRANSCRIPTION FACTOR (EUROFUNG)"/>
    <property type="match status" value="1"/>
</dbReference>
<protein>
    <recommendedName>
        <fullName evidence="7">Zn(2)-C6 fungal-type domain-containing protein</fullName>
    </recommendedName>
</protein>
<evidence type="ECO:0000256" key="6">
    <source>
        <dbReference type="SAM" id="MobiDB-lite"/>
    </source>
</evidence>
<comment type="subcellular location">
    <subcellularLocation>
        <location evidence="1">Nucleus</location>
    </subcellularLocation>
</comment>
<evidence type="ECO:0000256" key="5">
    <source>
        <dbReference type="ARBA" id="ARBA00023242"/>
    </source>
</evidence>
<reference evidence="8" key="1">
    <citation type="submission" date="2020-10" db="EMBL/GenBank/DDBJ databases">
        <title>High-Quality Genome Resource of Clonostachys rosea strain S41 by Oxford Nanopore Long-Read Sequencing.</title>
        <authorList>
            <person name="Wang H."/>
        </authorList>
    </citation>
    <scope>NUCLEOTIDE SEQUENCE</scope>
    <source>
        <strain evidence="8">S41</strain>
    </source>
</reference>
<evidence type="ECO:0000256" key="2">
    <source>
        <dbReference type="ARBA" id="ARBA00023015"/>
    </source>
</evidence>
<accession>A0A8H7NHR4</accession>
<feature type="region of interest" description="Disordered" evidence="6">
    <location>
        <begin position="91"/>
        <end position="115"/>
    </location>
</feature>
<dbReference type="SUPFAM" id="SSF57701">
    <property type="entry name" value="Zn2/Cys6 DNA-binding domain"/>
    <property type="match status" value="1"/>
</dbReference>
<evidence type="ECO:0000256" key="4">
    <source>
        <dbReference type="ARBA" id="ARBA00023163"/>
    </source>
</evidence>
<sequence>MDGNIGDQSENLIRPRACERCARSKAKCVWTDQEKDGMKVCERCYKGHLTCIAPPSGTRKTRGKSTRVKAIEKKLEGIMSLLGEHKDLLQHVNKTSGPSGSQLQTAAPRPPTSDWSIPRLENDRIQVTQPTLPSSFTQQLNSRETQTFEIISGYEMSFDEADQVLQEYMIMMLPQFPFVPLETTDVFQLSREKPLLLKTLLFVCRPSDSQSRLNFDEWFRQHIAHQIVVLNMKNIEILQAIMIFLAWRDFRHFIDGLHTSLMQLAVGLISEMKLDRCPQLPKKLINSIVEDVEMLGFEVPVQEGPLNVGRRTALGIFYIATSASLLLSKSSCMRYNQTFERFSQVLLHDREYPTDMLLVQLVKIQIVASKLIAAYTNTSGDGVYEQSFHSMTVSLIRKELDDFASQLPPELASNRDRDWDARVAEKEVNIEDLIQRLSDFFRAGSLVMGPRRRIIDQSQDILAQYADRLGMLKIWCSLYLSGNAINPVGSGEQMADSNINFGLEGNLAFWQMFVDGSS</sequence>
<dbReference type="Proteomes" id="UP000616885">
    <property type="component" value="Unassembled WGS sequence"/>
</dbReference>
<dbReference type="InterPro" id="IPR051089">
    <property type="entry name" value="prtT"/>
</dbReference>
<comment type="caution">
    <text evidence="8">The sequence shown here is derived from an EMBL/GenBank/DDBJ whole genome shotgun (WGS) entry which is preliminary data.</text>
</comment>
<dbReference type="GO" id="GO:0005634">
    <property type="term" value="C:nucleus"/>
    <property type="evidence" value="ECO:0007669"/>
    <property type="project" value="UniProtKB-SubCell"/>
</dbReference>
<dbReference type="CDD" id="cd00067">
    <property type="entry name" value="GAL4"/>
    <property type="match status" value="1"/>
</dbReference>
<organism evidence="8 9">
    <name type="scientific">Bionectria ochroleuca</name>
    <name type="common">Gliocladium roseum</name>
    <dbReference type="NCBI Taxonomy" id="29856"/>
    <lineage>
        <taxon>Eukaryota</taxon>
        <taxon>Fungi</taxon>
        <taxon>Dikarya</taxon>
        <taxon>Ascomycota</taxon>
        <taxon>Pezizomycotina</taxon>
        <taxon>Sordariomycetes</taxon>
        <taxon>Hypocreomycetidae</taxon>
        <taxon>Hypocreales</taxon>
        <taxon>Bionectriaceae</taxon>
        <taxon>Clonostachys</taxon>
    </lineage>
</organism>
<proteinExistence type="predicted"/>
<feature type="domain" description="Zn(2)-C6 fungal-type" evidence="7">
    <location>
        <begin position="17"/>
        <end position="51"/>
    </location>
</feature>
<dbReference type="AlphaFoldDB" id="A0A8H7NHR4"/>
<dbReference type="PANTHER" id="PTHR31845">
    <property type="entry name" value="FINGER DOMAIN PROTEIN, PUTATIVE-RELATED"/>
    <property type="match status" value="1"/>
</dbReference>
<dbReference type="InterPro" id="IPR036864">
    <property type="entry name" value="Zn2-C6_fun-type_DNA-bd_sf"/>
</dbReference>
<dbReference type="EMBL" id="JADCTT010000003">
    <property type="protein sequence ID" value="KAF9755845.1"/>
    <property type="molecule type" value="Genomic_DNA"/>
</dbReference>
<keyword evidence="4" id="KW-0804">Transcription</keyword>
<dbReference type="GO" id="GO:0008270">
    <property type="term" value="F:zinc ion binding"/>
    <property type="evidence" value="ECO:0007669"/>
    <property type="project" value="InterPro"/>
</dbReference>
<evidence type="ECO:0000313" key="8">
    <source>
        <dbReference type="EMBL" id="KAF9755845.1"/>
    </source>
</evidence>